<keyword evidence="5" id="KW-1185">Reference proteome</keyword>
<keyword evidence="1" id="KW-1133">Transmembrane helix</keyword>
<evidence type="ECO:0000256" key="1">
    <source>
        <dbReference type="SAM" id="Phobius"/>
    </source>
</evidence>
<gene>
    <name evidence="3" type="ORF">GLYMA_12G238300</name>
</gene>
<reference evidence="3 4" key="1">
    <citation type="journal article" date="2010" name="Nature">
        <title>Genome sequence of the palaeopolyploid soybean.</title>
        <authorList>
            <person name="Schmutz J."/>
            <person name="Cannon S.B."/>
            <person name="Schlueter J."/>
            <person name="Ma J."/>
            <person name="Mitros T."/>
            <person name="Nelson W."/>
            <person name="Hyten D.L."/>
            <person name="Song Q."/>
            <person name="Thelen J.J."/>
            <person name="Cheng J."/>
            <person name="Xu D."/>
            <person name="Hellsten U."/>
            <person name="May G.D."/>
            <person name="Yu Y."/>
            <person name="Sakurai T."/>
            <person name="Umezawa T."/>
            <person name="Bhattacharyya M.K."/>
            <person name="Sandhu D."/>
            <person name="Valliyodan B."/>
            <person name="Lindquist E."/>
            <person name="Peto M."/>
            <person name="Grant D."/>
            <person name="Shu S."/>
            <person name="Goodstein D."/>
            <person name="Barry K."/>
            <person name="Futrell-Griggs M."/>
            <person name="Abernathy B."/>
            <person name="Du J."/>
            <person name="Tian Z."/>
            <person name="Zhu L."/>
            <person name="Gill N."/>
            <person name="Joshi T."/>
            <person name="Libault M."/>
            <person name="Sethuraman A."/>
            <person name="Zhang X.-C."/>
            <person name="Shinozaki K."/>
            <person name="Nguyen H.T."/>
            <person name="Wing R.A."/>
            <person name="Cregan P."/>
            <person name="Specht J."/>
            <person name="Grimwood J."/>
            <person name="Rokhsar D."/>
            <person name="Stacey G."/>
            <person name="Shoemaker R.C."/>
            <person name="Jackson S.A."/>
        </authorList>
    </citation>
    <scope>NUCLEOTIDE SEQUENCE [LARGE SCALE GENOMIC DNA]</scope>
    <source>
        <strain evidence="4">cv. Williams 82</strain>
        <tissue evidence="3">Callus</tissue>
    </source>
</reference>
<evidence type="ECO:0000313" key="3">
    <source>
        <dbReference type="EMBL" id="KRH27496.1"/>
    </source>
</evidence>
<dbReference type="Gramene" id="KRH27496">
    <property type="protein sequence ID" value="KRH27496"/>
    <property type="gene ID" value="GLYMA_12G238300"/>
</dbReference>
<dbReference type="Proteomes" id="UP000008827">
    <property type="component" value="Chromosome 12"/>
</dbReference>
<evidence type="ECO:0000313" key="5">
    <source>
        <dbReference type="Proteomes" id="UP000008827"/>
    </source>
</evidence>
<name>K7LWM9_SOYBN</name>
<dbReference type="InParanoid" id="K7LWM9"/>
<organism evidence="4">
    <name type="scientific">Glycine max</name>
    <name type="common">Soybean</name>
    <name type="synonym">Glycine hispida</name>
    <dbReference type="NCBI Taxonomy" id="3847"/>
    <lineage>
        <taxon>Eukaryota</taxon>
        <taxon>Viridiplantae</taxon>
        <taxon>Streptophyta</taxon>
        <taxon>Embryophyta</taxon>
        <taxon>Tracheophyta</taxon>
        <taxon>Spermatophyta</taxon>
        <taxon>Magnoliopsida</taxon>
        <taxon>eudicotyledons</taxon>
        <taxon>Gunneridae</taxon>
        <taxon>Pentapetalae</taxon>
        <taxon>rosids</taxon>
        <taxon>fabids</taxon>
        <taxon>Fabales</taxon>
        <taxon>Fabaceae</taxon>
        <taxon>Papilionoideae</taxon>
        <taxon>50 kb inversion clade</taxon>
        <taxon>NPAAA clade</taxon>
        <taxon>indigoferoid/millettioid clade</taxon>
        <taxon>Phaseoleae</taxon>
        <taxon>Glycine</taxon>
        <taxon>Glycine subgen. Soja</taxon>
    </lineage>
</organism>
<reference evidence="3" key="3">
    <citation type="submission" date="2018-07" db="EMBL/GenBank/DDBJ databases">
        <title>WGS assembly of Glycine max.</title>
        <authorList>
            <person name="Schmutz J."/>
            <person name="Cannon S."/>
            <person name="Schlueter J."/>
            <person name="Ma J."/>
            <person name="Mitros T."/>
            <person name="Nelson W."/>
            <person name="Hyten D."/>
            <person name="Song Q."/>
            <person name="Thelen J."/>
            <person name="Cheng J."/>
            <person name="Xu D."/>
            <person name="Hellsten U."/>
            <person name="May G."/>
            <person name="Yu Y."/>
            <person name="Sakurai T."/>
            <person name="Umezawa T."/>
            <person name="Bhattacharyya M."/>
            <person name="Sandhu D."/>
            <person name="Valliyodan B."/>
            <person name="Lindquist E."/>
            <person name="Peto M."/>
            <person name="Grant D."/>
            <person name="Shu S."/>
            <person name="Goodstein D."/>
            <person name="Barry K."/>
            <person name="Futrell-Griggs M."/>
            <person name="Abernathy B."/>
            <person name="Du J."/>
            <person name="Tian Z."/>
            <person name="Zhu L."/>
            <person name="Gill N."/>
            <person name="Joshi T."/>
            <person name="Libault M."/>
            <person name="Sethuraman A."/>
            <person name="Zhang X."/>
            <person name="Shinozaki K."/>
            <person name="Nguyen H."/>
            <person name="Wing R."/>
            <person name="Cregan P."/>
            <person name="Specht J."/>
            <person name="Grimwood J."/>
            <person name="Rokhsar D."/>
            <person name="Stacey G."/>
            <person name="Shoemaker R."/>
            <person name="Jackson S."/>
        </authorList>
    </citation>
    <scope>NUCLEOTIDE SEQUENCE</scope>
    <source>
        <tissue evidence="3">Callus</tissue>
    </source>
</reference>
<dbReference type="HOGENOM" id="CLU_172973_1_0_1"/>
<dbReference type="EnsemblPlants" id="KRH27496">
    <property type="protein sequence ID" value="KRH27496"/>
    <property type="gene ID" value="GLYMA_12G238300"/>
</dbReference>
<proteinExistence type="predicted"/>
<reference evidence="4" key="2">
    <citation type="submission" date="2018-02" db="UniProtKB">
        <authorList>
            <consortium name="EnsemblPlants"/>
        </authorList>
    </citation>
    <scope>IDENTIFICATION</scope>
    <source>
        <strain evidence="4">Williams 82</strain>
    </source>
</reference>
<dbReference type="PANTHER" id="PTHR33659:SF1">
    <property type="entry name" value="PROTEIN, PUTATIVE-RELATED"/>
    <property type="match status" value="1"/>
</dbReference>
<protein>
    <submittedName>
        <fullName evidence="3 4">Uncharacterized protein</fullName>
    </submittedName>
</protein>
<keyword evidence="2" id="KW-0732">Signal</keyword>
<dbReference type="PaxDb" id="3847-GLYMA12G36703.1"/>
<evidence type="ECO:0000313" key="4">
    <source>
        <dbReference type="EnsemblPlants" id="KRH27496"/>
    </source>
</evidence>
<feature type="signal peptide" evidence="2">
    <location>
        <begin position="1"/>
        <end position="22"/>
    </location>
</feature>
<sequence>MAPTFKAFALFLLLALFSAASAQELSPASSPAPSPEAGAADSVPCSAIMIGASLVLSLMAVFKF</sequence>
<feature type="chain" id="PRO_5014581464" evidence="2">
    <location>
        <begin position="23"/>
        <end position="64"/>
    </location>
</feature>
<dbReference type="PANTHER" id="PTHR33659">
    <property type="entry name" value="PROTEIN, PUTATIVE-RELATED-RELATED"/>
    <property type="match status" value="1"/>
</dbReference>
<keyword evidence="1" id="KW-0812">Transmembrane</keyword>
<keyword evidence="1" id="KW-0472">Membrane</keyword>
<dbReference type="EMBL" id="CM000845">
    <property type="protein sequence ID" value="KRH27496.1"/>
    <property type="molecule type" value="Genomic_DNA"/>
</dbReference>
<evidence type="ECO:0000256" key="2">
    <source>
        <dbReference type="SAM" id="SignalP"/>
    </source>
</evidence>
<feature type="transmembrane region" description="Helical" evidence="1">
    <location>
        <begin position="46"/>
        <end position="62"/>
    </location>
</feature>
<dbReference type="AlphaFoldDB" id="K7LWM9"/>
<accession>K7LWM9</accession>